<sequence length="113" mass="12539">MNAAYDHDEHALPSVLHLQRAKEHGEWVGFNANSVFNDGLMVKLLVNDGQVQFKALPLDLREQDARVLNHGVPVPASPAIADRIVTRLNKISAPFNTRLVFNPVTYALTIEEA</sequence>
<gene>
    <name evidence="1" type="ORF">LBLM1_01955</name>
</gene>
<dbReference type="HOGENOM" id="CLU_2130309_0_0_9"/>
<protein>
    <submittedName>
        <fullName evidence="1">Uncharacterized protein</fullName>
    </submittedName>
</protein>
<dbReference type="OrthoDB" id="9810906at2"/>
<keyword evidence="2" id="KW-1185">Reference proteome</keyword>
<dbReference type="RefSeq" id="WP_006500167.1">
    <property type="nucleotide sequence ID" value="NZ_CP011013.1"/>
</dbReference>
<dbReference type="KEGG" id="lmu:LBLM1_01955"/>
<accession>A0A0D4CIL8</accession>
<dbReference type="STRING" id="1130798.LBLM1_01955"/>
<proteinExistence type="predicted"/>
<organism evidence="1 2">
    <name type="scientific">Limosilactobacillus mucosae LM1</name>
    <dbReference type="NCBI Taxonomy" id="1130798"/>
    <lineage>
        <taxon>Bacteria</taxon>
        <taxon>Bacillati</taxon>
        <taxon>Bacillota</taxon>
        <taxon>Bacilli</taxon>
        <taxon>Lactobacillales</taxon>
        <taxon>Lactobacillaceae</taxon>
        <taxon>Limosilactobacillus</taxon>
    </lineage>
</organism>
<dbReference type="AlphaFoldDB" id="A0A0D4CIL8"/>
<evidence type="ECO:0000313" key="2">
    <source>
        <dbReference type="Proteomes" id="UP000003645"/>
    </source>
</evidence>
<name>A0A0D4CIL8_LIMMU</name>
<dbReference type="Proteomes" id="UP000003645">
    <property type="component" value="Chromosome"/>
</dbReference>
<evidence type="ECO:0000313" key="1">
    <source>
        <dbReference type="EMBL" id="AJT49968.1"/>
    </source>
</evidence>
<reference evidence="1 2" key="1">
    <citation type="journal article" date="2012" name="J. Bacteriol.">
        <title>Genome sequence of Lactobacillus mucosae LM1, isolated from piglet feces.</title>
        <authorList>
            <person name="Lee J.H."/>
            <person name="Valeriano V.D."/>
            <person name="Shin Y.R."/>
            <person name="Chae J.P."/>
            <person name="Kim G.B."/>
            <person name="Ham J.S."/>
            <person name="Chun J."/>
            <person name="Kang D.K."/>
        </authorList>
    </citation>
    <scope>NUCLEOTIDE SEQUENCE [LARGE SCALE GENOMIC DNA]</scope>
    <source>
        <strain evidence="1 2">LM1</strain>
    </source>
</reference>
<dbReference type="EMBL" id="CP011013">
    <property type="protein sequence ID" value="AJT49968.1"/>
    <property type="molecule type" value="Genomic_DNA"/>
</dbReference>